<keyword evidence="7" id="KW-1185">Reference proteome</keyword>
<dbReference type="PROSITE" id="PS51077">
    <property type="entry name" value="HTH_ICLR"/>
    <property type="match status" value="1"/>
</dbReference>
<keyword evidence="3" id="KW-0804">Transcription</keyword>
<dbReference type="Gene3D" id="1.10.10.10">
    <property type="entry name" value="Winged helix-like DNA-binding domain superfamily/Winged helix DNA-binding domain"/>
    <property type="match status" value="1"/>
</dbReference>
<comment type="caution">
    <text evidence="6">The sequence shown here is derived from an EMBL/GenBank/DDBJ whole genome shotgun (WGS) entry which is preliminary data.</text>
</comment>
<dbReference type="PROSITE" id="PS51078">
    <property type="entry name" value="ICLR_ED"/>
    <property type="match status" value="1"/>
</dbReference>
<protein>
    <submittedName>
        <fullName evidence="6">Helix-turn-helix domain-containing protein</fullName>
    </submittedName>
</protein>
<keyword evidence="2" id="KW-0238">DNA-binding</keyword>
<proteinExistence type="predicted"/>
<evidence type="ECO:0000256" key="1">
    <source>
        <dbReference type="ARBA" id="ARBA00023015"/>
    </source>
</evidence>
<dbReference type="InterPro" id="IPR036390">
    <property type="entry name" value="WH_DNA-bd_sf"/>
</dbReference>
<dbReference type="InterPro" id="IPR036388">
    <property type="entry name" value="WH-like_DNA-bd_sf"/>
</dbReference>
<evidence type="ECO:0000259" key="5">
    <source>
        <dbReference type="PROSITE" id="PS51078"/>
    </source>
</evidence>
<dbReference type="EMBL" id="JANDBD010000002">
    <property type="protein sequence ID" value="MCP9271326.1"/>
    <property type="molecule type" value="Genomic_DNA"/>
</dbReference>
<dbReference type="PANTHER" id="PTHR30136:SF24">
    <property type="entry name" value="HTH-TYPE TRANSCRIPTIONAL REPRESSOR ALLR"/>
    <property type="match status" value="1"/>
</dbReference>
<sequence>MDSSNRPSPPTERVVTILDFLAAHPHDSFGLSEVARRTDLSKPTCLGILTTLVDADYLLRDAQDKTYRLGPRLIALGHTAQESMRVNPAAREELRRLSVAFDTTAALTAVIDDRITLLELVGPRGHDVGDSAGRSAATRGSVRVGQSYPFAPPVGLMFVLWDDDALRAWLAKEPTIPLRTDSERLERVIHDCRESGYLVERMTPGGRRLYALMAGMSSTLPDELRALLGELISDIGERVYLRSEAAGGRQRSDISVISAPVYDHHGHQAMVVSLQIGRALTDAEIGKRARGLLVAARALTTRLGGTPP</sequence>
<dbReference type="InterPro" id="IPR050707">
    <property type="entry name" value="HTH_MetabolicPath_Reg"/>
</dbReference>
<feature type="domain" description="HTH iclR-type" evidence="4">
    <location>
        <begin position="8"/>
        <end position="71"/>
    </location>
</feature>
<dbReference type="Gene3D" id="3.30.450.40">
    <property type="match status" value="1"/>
</dbReference>
<organism evidence="6 7">
    <name type="scientific">Mycolicibacterium arenosum</name>
    <dbReference type="NCBI Taxonomy" id="2952157"/>
    <lineage>
        <taxon>Bacteria</taxon>
        <taxon>Bacillati</taxon>
        <taxon>Actinomycetota</taxon>
        <taxon>Actinomycetes</taxon>
        <taxon>Mycobacteriales</taxon>
        <taxon>Mycobacteriaceae</taxon>
        <taxon>Mycolicibacterium</taxon>
    </lineage>
</organism>
<dbReference type="Pfam" id="PF09339">
    <property type="entry name" value="HTH_IclR"/>
    <property type="match status" value="1"/>
</dbReference>
<dbReference type="SUPFAM" id="SSF55781">
    <property type="entry name" value="GAF domain-like"/>
    <property type="match status" value="1"/>
</dbReference>
<dbReference type="InterPro" id="IPR029016">
    <property type="entry name" value="GAF-like_dom_sf"/>
</dbReference>
<evidence type="ECO:0000259" key="4">
    <source>
        <dbReference type="PROSITE" id="PS51077"/>
    </source>
</evidence>
<dbReference type="InterPro" id="IPR005471">
    <property type="entry name" value="Tscrpt_reg_IclR_N"/>
</dbReference>
<feature type="domain" description="IclR-ED" evidence="5">
    <location>
        <begin position="72"/>
        <end position="305"/>
    </location>
</feature>
<dbReference type="PANTHER" id="PTHR30136">
    <property type="entry name" value="HELIX-TURN-HELIX TRANSCRIPTIONAL REGULATOR, ICLR FAMILY"/>
    <property type="match status" value="1"/>
</dbReference>
<keyword evidence="1" id="KW-0805">Transcription regulation</keyword>
<evidence type="ECO:0000256" key="2">
    <source>
        <dbReference type="ARBA" id="ARBA00023125"/>
    </source>
</evidence>
<dbReference type="SUPFAM" id="SSF46785">
    <property type="entry name" value="Winged helix' DNA-binding domain"/>
    <property type="match status" value="1"/>
</dbReference>
<name>A0ABT1LWQ3_9MYCO</name>
<evidence type="ECO:0000256" key="3">
    <source>
        <dbReference type="ARBA" id="ARBA00023163"/>
    </source>
</evidence>
<evidence type="ECO:0000313" key="6">
    <source>
        <dbReference type="EMBL" id="MCP9271326.1"/>
    </source>
</evidence>
<gene>
    <name evidence="6" type="ORF">NM203_03900</name>
</gene>
<dbReference type="InterPro" id="IPR014757">
    <property type="entry name" value="Tscrpt_reg_IclR_C"/>
</dbReference>
<dbReference type="SMART" id="SM00346">
    <property type="entry name" value="HTH_ICLR"/>
    <property type="match status" value="1"/>
</dbReference>
<reference evidence="6 7" key="1">
    <citation type="submission" date="2022-06" db="EMBL/GenBank/DDBJ databases">
        <title>Mycolicibacterium sp. CAU 1645 isolated from seawater.</title>
        <authorList>
            <person name="Kim W."/>
        </authorList>
    </citation>
    <scope>NUCLEOTIDE SEQUENCE [LARGE SCALE GENOMIC DNA]</scope>
    <source>
        <strain evidence="6 7">CAU 1645</strain>
    </source>
</reference>
<dbReference type="RefSeq" id="WP_255058367.1">
    <property type="nucleotide sequence ID" value="NZ_JANDBD010000002.1"/>
</dbReference>
<accession>A0ABT1LWQ3</accession>
<dbReference type="Proteomes" id="UP001651690">
    <property type="component" value="Unassembled WGS sequence"/>
</dbReference>
<evidence type="ECO:0000313" key="7">
    <source>
        <dbReference type="Proteomes" id="UP001651690"/>
    </source>
</evidence>